<dbReference type="RefSeq" id="WP_116704108.1">
    <property type="nucleotide sequence ID" value="NZ_QUWV01000164.1"/>
</dbReference>
<sequence length="307" mass="30688">MSLTLMNAETAIGSLGRLWASAPVTIGSLTLTGMEVPNLIRDGGGQQLAVHKLPGGNRIIDAVGNDPDRLELSGTFTGPTAIERALALKQMRIAGRPVQFTGAGLSLLVKIVQYSYDYQKKGIVIPYRLVLEQPAQTATTATGNSSALSALIGTDAASAISGITGAVSDVSTIAGNIAGQLDTVVGQVTPIADMVGAGGVFASVQDNLSVVGGLSGAGVNLASVPESSASLLTGLEASGSGLTTAISQTGGNLEGISLTNAAGLSTLTQNAELHSASVTSGALVNRAYANTLTATDGTQNGPLVTTQ</sequence>
<comment type="caution">
    <text evidence="1">The sequence shown here is derived from an EMBL/GenBank/DDBJ whole genome shotgun (WGS) entry which is preliminary data.</text>
</comment>
<name>A0A371YWU8_9PROT</name>
<dbReference type="Proteomes" id="UP000262371">
    <property type="component" value="Unassembled WGS sequence"/>
</dbReference>
<evidence type="ECO:0008006" key="3">
    <source>
        <dbReference type="Google" id="ProtNLM"/>
    </source>
</evidence>
<evidence type="ECO:0000313" key="1">
    <source>
        <dbReference type="EMBL" id="RFD18695.1"/>
    </source>
</evidence>
<dbReference type="AlphaFoldDB" id="A0A371YWU8"/>
<proteinExistence type="predicted"/>
<dbReference type="OrthoDB" id="8258232at2"/>
<protein>
    <recommendedName>
        <fullName evidence="3">DNA circulation N-terminal domain-containing protein</fullName>
    </recommendedName>
</protein>
<gene>
    <name evidence="1" type="ORF">DY926_15055</name>
</gene>
<reference evidence="1 2" key="1">
    <citation type="submission" date="2018-08" db="EMBL/GenBank/DDBJ databases">
        <title>Komagataeibacter sp. AV 382.</title>
        <authorList>
            <person name="Skraban J."/>
            <person name="Trcek J."/>
        </authorList>
    </citation>
    <scope>NUCLEOTIDE SEQUENCE [LARGE SCALE GENOMIC DNA]</scope>
    <source>
        <strain evidence="1 2">AV 382</strain>
    </source>
</reference>
<dbReference type="EMBL" id="QUWV01000164">
    <property type="protein sequence ID" value="RFD18695.1"/>
    <property type="molecule type" value="Genomic_DNA"/>
</dbReference>
<organism evidence="1 2">
    <name type="scientific">Komagataeibacter melaceti</name>
    <dbReference type="NCBI Taxonomy" id="2766577"/>
    <lineage>
        <taxon>Bacteria</taxon>
        <taxon>Pseudomonadati</taxon>
        <taxon>Pseudomonadota</taxon>
        <taxon>Alphaproteobacteria</taxon>
        <taxon>Acetobacterales</taxon>
        <taxon>Acetobacteraceae</taxon>
        <taxon>Komagataeibacter</taxon>
    </lineage>
</organism>
<keyword evidence="2" id="KW-1185">Reference proteome</keyword>
<accession>A0A371YWU8</accession>
<evidence type="ECO:0000313" key="2">
    <source>
        <dbReference type="Proteomes" id="UP000262371"/>
    </source>
</evidence>